<gene>
    <name evidence="2" type="ORF">CLOLEP_03670</name>
</gene>
<comment type="caution">
    <text evidence="2">The sequence shown here is derived from an EMBL/GenBank/DDBJ whole genome shotgun (WGS) entry which is preliminary data.</text>
</comment>
<name>A7VYJ2_9FIRM</name>
<organism evidence="2 3">
    <name type="scientific">[Clostridium] leptum DSM 753</name>
    <dbReference type="NCBI Taxonomy" id="428125"/>
    <lineage>
        <taxon>Bacteria</taxon>
        <taxon>Bacillati</taxon>
        <taxon>Bacillota</taxon>
        <taxon>Clostridia</taxon>
        <taxon>Eubacteriales</taxon>
        <taxon>Oscillospiraceae</taxon>
        <taxon>Oscillospiraceae incertae sedis</taxon>
    </lineage>
</organism>
<feature type="region of interest" description="Disordered" evidence="1">
    <location>
        <begin position="1"/>
        <end position="27"/>
    </location>
</feature>
<sequence>MKEPRKVKVRRRTKREIPWSGGSPPETKIVYKREATPVQSAGNRRPETEDISLAMERDARRYSGLWEVEL</sequence>
<dbReference type="Proteomes" id="UP000003490">
    <property type="component" value="Unassembled WGS sequence"/>
</dbReference>
<protein>
    <submittedName>
        <fullName evidence="2">Uncharacterized protein</fullName>
    </submittedName>
</protein>
<dbReference type="HOGENOM" id="CLU_2750660_0_0_9"/>
<reference evidence="2 3" key="2">
    <citation type="submission" date="2007-08" db="EMBL/GenBank/DDBJ databases">
        <authorList>
            <person name="Fulton L."/>
            <person name="Clifton S."/>
            <person name="Fulton B."/>
            <person name="Xu J."/>
            <person name="Minx P."/>
            <person name="Pepin K.H."/>
            <person name="Johnson M."/>
            <person name="Thiruvilangam P."/>
            <person name="Bhonagiri V."/>
            <person name="Nash W.E."/>
            <person name="Wang C."/>
            <person name="Mardis E.R."/>
            <person name="Wilson R.K."/>
        </authorList>
    </citation>
    <scope>NUCLEOTIDE SEQUENCE [LARGE SCALE GENOMIC DNA]</scope>
    <source>
        <strain evidence="2 3">DSM 753</strain>
    </source>
</reference>
<reference evidence="2 3" key="1">
    <citation type="submission" date="2007-08" db="EMBL/GenBank/DDBJ databases">
        <title>Draft genome sequence of Clostridium leptum (DSM 753).</title>
        <authorList>
            <person name="Sudarsanam P."/>
            <person name="Ley R."/>
            <person name="Guruge J."/>
            <person name="Turnbaugh P.J."/>
            <person name="Mahowald M."/>
            <person name="Liep D."/>
            <person name="Gordon J."/>
        </authorList>
    </citation>
    <scope>NUCLEOTIDE SEQUENCE [LARGE SCALE GENOMIC DNA]</scope>
    <source>
        <strain evidence="2 3">DSM 753</strain>
    </source>
</reference>
<evidence type="ECO:0000313" key="2">
    <source>
        <dbReference type="EMBL" id="EDO59620.1"/>
    </source>
</evidence>
<proteinExistence type="predicted"/>
<evidence type="ECO:0000313" key="3">
    <source>
        <dbReference type="Proteomes" id="UP000003490"/>
    </source>
</evidence>
<dbReference type="EMBL" id="ABCB02000021">
    <property type="protein sequence ID" value="EDO59620.1"/>
    <property type="molecule type" value="Genomic_DNA"/>
</dbReference>
<dbReference type="AlphaFoldDB" id="A7VYJ2"/>
<accession>A7VYJ2</accession>
<evidence type="ECO:0000256" key="1">
    <source>
        <dbReference type="SAM" id="MobiDB-lite"/>
    </source>
</evidence>